<dbReference type="EMBL" id="JAQMWT010000236">
    <property type="protein sequence ID" value="KAJ8607065.1"/>
    <property type="molecule type" value="Genomic_DNA"/>
</dbReference>
<feature type="domain" description="Glycosyl transferase CAP10" evidence="4">
    <location>
        <begin position="621"/>
        <end position="880"/>
    </location>
</feature>
<evidence type="ECO:0000256" key="3">
    <source>
        <dbReference type="SAM" id="MobiDB-lite"/>
    </source>
</evidence>
<proteinExistence type="inferred from homology"/>
<dbReference type="InterPro" id="IPR006598">
    <property type="entry name" value="CAP10"/>
</dbReference>
<evidence type="ECO:0000313" key="5">
    <source>
        <dbReference type="EMBL" id="KAJ8607065.1"/>
    </source>
</evidence>
<feature type="compositionally biased region" description="Pro residues" evidence="3">
    <location>
        <begin position="460"/>
        <end position="474"/>
    </location>
</feature>
<accession>A0AAD7UHR5</accession>
<evidence type="ECO:0000256" key="2">
    <source>
        <dbReference type="ARBA" id="ARBA00022679"/>
    </source>
</evidence>
<evidence type="ECO:0000259" key="4">
    <source>
        <dbReference type="SMART" id="SM00672"/>
    </source>
</evidence>
<dbReference type="PANTHER" id="PTHR12203:SF35">
    <property type="entry name" value="PROTEIN O-GLUCOSYLTRANSFERASE 1"/>
    <property type="match status" value="1"/>
</dbReference>
<sequence length="899" mass="100044">MFFKRLAVVFCGHPRSFLDPEIRRNVLRLGVGPLCADATCDLFVLVSRTDASLFDETAPSRVRARNVTAAEIRGMLKGYRATVRDVENPPPTPARAADCPYPRPASALGYELANAAAAFAMVRESDGTYDAIVRMRFDAVWVRPAPSLAALLGTTTNEVIVPRHHFPVNNHFAVVPFDLAEAYFEGPLALWASCDVAWAPGKMLDNPEGLLLKSLLDRNVAIRRIDLYLTIYRPGTGGGAECVRLRAYGGTVAAECACGFPSVDPAKHRSNLREDAGFFYTFDNVYGDAGNKLQIAVSEATYRDDVRRACAGLDPPDPCLEHETALARAFEVLAASRARRNILWDDSFISSSKFAGFAIDTLDQWNAWVRDPHRFFRVNIDELETELDSSDEKEDDCCAPLEETVVVDASVFQLRFTPTNATIDTQIHALCAASDLDDANCAFLLSRARDRWRRERRDCPPPAGDPDASWPPPLQEQEEEEEEEEEEHTHDDGGAPAPSFRAPAPLDWLEEAARRRPAPPSKTMEPPAWTPPARGLAAKLADEVTAPWRGRGVTRDEVERAEASSPDCVLLQVIDGAVRVRASAEKRAAWNASSLSRPWRARRRRAAVELVASVATAIGRDLEVAFCPTDCVVGSTGTFYRHHDAHVHAVPALTLVGCAGSHNIPFPVFGNVRGGDLNESVANWDRLATSTLAPNRDRYPPWVDRDPRAIFRGQTKGQSCWRRRNDEGVGPQVASLDPACGRRRLRVVASRRPDRFDVDYDHVPLLAQERYRYQIYAEGHCGWSDRLRYLLFLNVGLFFQETFCREFFALGLRPWVHYVPLDYHFDNLAAAHSWAQEHPREMQRIVANMNAYAEAILSAAAIRAYAVAVLTDLAIALSYTPRPRDATLAVQDYLNLVDK</sequence>
<keyword evidence="2" id="KW-0808">Transferase</keyword>
<evidence type="ECO:0000256" key="1">
    <source>
        <dbReference type="ARBA" id="ARBA00010118"/>
    </source>
</evidence>
<dbReference type="GO" id="GO:0016740">
    <property type="term" value="F:transferase activity"/>
    <property type="evidence" value="ECO:0007669"/>
    <property type="project" value="UniProtKB-KW"/>
</dbReference>
<feature type="compositionally biased region" description="Acidic residues" evidence="3">
    <location>
        <begin position="476"/>
        <end position="486"/>
    </location>
</feature>
<dbReference type="Pfam" id="PF05686">
    <property type="entry name" value="Glyco_transf_90"/>
    <property type="match status" value="1"/>
</dbReference>
<name>A0AAD7UHR5_9STRA</name>
<keyword evidence="6" id="KW-1185">Reference proteome</keyword>
<comment type="similarity">
    <text evidence="1">Belongs to the glycosyltransferase 90 family.</text>
</comment>
<dbReference type="Proteomes" id="UP001230188">
    <property type="component" value="Unassembled WGS sequence"/>
</dbReference>
<reference evidence="5" key="1">
    <citation type="submission" date="2023-01" db="EMBL/GenBank/DDBJ databases">
        <title>Metagenome sequencing of chrysophaentin producing Chrysophaeum taylorii.</title>
        <authorList>
            <person name="Davison J."/>
            <person name="Bewley C."/>
        </authorList>
    </citation>
    <scope>NUCLEOTIDE SEQUENCE</scope>
    <source>
        <strain evidence="5">NIES-1699</strain>
    </source>
</reference>
<evidence type="ECO:0000313" key="6">
    <source>
        <dbReference type="Proteomes" id="UP001230188"/>
    </source>
</evidence>
<protein>
    <recommendedName>
        <fullName evidence="4">Glycosyl transferase CAP10 domain-containing protein</fullName>
    </recommendedName>
</protein>
<organism evidence="5 6">
    <name type="scientific">Chrysophaeum taylorii</name>
    <dbReference type="NCBI Taxonomy" id="2483200"/>
    <lineage>
        <taxon>Eukaryota</taxon>
        <taxon>Sar</taxon>
        <taxon>Stramenopiles</taxon>
        <taxon>Ochrophyta</taxon>
        <taxon>Pelagophyceae</taxon>
        <taxon>Pelagomonadales</taxon>
        <taxon>Pelagomonadaceae</taxon>
        <taxon>Chrysophaeum</taxon>
    </lineage>
</organism>
<gene>
    <name evidence="5" type="ORF">CTAYLR_009896</name>
</gene>
<comment type="caution">
    <text evidence="5">The sequence shown here is derived from an EMBL/GenBank/DDBJ whole genome shotgun (WGS) entry which is preliminary data.</text>
</comment>
<dbReference type="PANTHER" id="PTHR12203">
    <property type="entry name" value="KDEL LYS-ASP-GLU-LEU CONTAINING - RELATED"/>
    <property type="match status" value="1"/>
</dbReference>
<feature type="region of interest" description="Disordered" evidence="3">
    <location>
        <begin position="514"/>
        <end position="533"/>
    </location>
</feature>
<dbReference type="SMART" id="SM00672">
    <property type="entry name" value="CAP10"/>
    <property type="match status" value="1"/>
</dbReference>
<dbReference type="AlphaFoldDB" id="A0AAD7UHR5"/>
<feature type="region of interest" description="Disordered" evidence="3">
    <location>
        <begin position="454"/>
        <end position="502"/>
    </location>
</feature>
<dbReference type="InterPro" id="IPR051091">
    <property type="entry name" value="O-Glucosyltr/Glycosyltrsf_90"/>
</dbReference>